<feature type="region of interest" description="Disordered" evidence="1">
    <location>
        <begin position="105"/>
        <end position="139"/>
    </location>
</feature>
<comment type="caution">
    <text evidence="2">The sequence shown here is derived from an EMBL/GenBank/DDBJ whole genome shotgun (WGS) entry which is preliminary data.</text>
</comment>
<accession>A0A428Y319</accession>
<reference evidence="2 3" key="1">
    <citation type="submission" date="2018-05" db="EMBL/GenBank/DDBJ databases">
        <title>Evolution of GPA BGCs.</title>
        <authorList>
            <person name="Waglechner N."/>
            <person name="Wright G.D."/>
        </authorList>
    </citation>
    <scope>NUCLEOTIDE SEQUENCE [LARGE SCALE GENOMIC DNA]</scope>
    <source>
        <strain evidence="2 3">A82846</strain>
    </source>
</reference>
<evidence type="ECO:0000256" key="1">
    <source>
        <dbReference type="SAM" id="MobiDB-lite"/>
    </source>
</evidence>
<dbReference type="AlphaFoldDB" id="A0A428Y319"/>
<feature type="region of interest" description="Disordered" evidence="1">
    <location>
        <begin position="49"/>
        <end position="70"/>
    </location>
</feature>
<feature type="compositionally biased region" description="Gly residues" evidence="1">
    <location>
        <begin position="122"/>
        <end position="131"/>
    </location>
</feature>
<dbReference type="Proteomes" id="UP000287547">
    <property type="component" value="Unassembled WGS sequence"/>
</dbReference>
<dbReference type="EMBL" id="QHKI01000110">
    <property type="protein sequence ID" value="RSM61956.1"/>
    <property type="molecule type" value="Genomic_DNA"/>
</dbReference>
<evidence type="ECO:0000313" key="2">
    <source>
        <dbReference type="EMBL" id="RSM61956.1"/>
    </source>
</evidence>
<gene>
    <name evidence="2" type="ORF">DMH04_53405</name>
</gene>
<organism evidence="2 3">
    <name type="scientific">Kibdelosporangium aridum</name>
    <dbReference type="NCBI Taxonomy" id="2030"/>
    <lineage>
        <taxon>Bacteria</taxon>
        <taxon>Bacillati</taxon>
        <taxon>Actinomycetota</taxon>
        <taxon>Actinomycetes</taxon>
        <taxon>Pseudonocardiales</taxon>
        <taxon>Pseudonocardiaceae</taxon>
        <taxon>Kibdelosporangium</taxon>
    </lineage>
</organism>
<protein>
    <submittedName>
        <fullName evidence="2">Uncharacterized protein</fullName>
    </submittedName>
</protein>
<evidence type="ECO:0000313" key="3">
    <source>
        <dbReference type="Proteomes" id="UP000287547"/>
    </source>
</evidence>
<sequence length="139" mass="15836">MTMAACRCGEFLCFLDENHWQTESHEGVEPTVFAFLAHHVLGEPWRRPEHLADQPKHHEGRRAQHEAPLDLTKVTRRDILEHMFENFSSLSRSDRDMAQDLLAELIPRQRPPMDDQPRKFWGPGGGGGGYPGPADADLK</sequence>
<name>A0A428Y319_KIBAR</name>
<dbReference type="OrthoDB" id="262125at2"/>
<proteinExistence type="predicted"/>
<dbReference type="RefSeq" id="WP_125728626.1">
    <property type="nucleotide sequence ID" value="NZ_QHKI01000110.1"/>
</dbReference>